<dbReference type="Proteomes" id="UP000034646">
    <property type="component" value="Unassembled WGS sequence"/>
</dbReference>
<name>A0A0G1DTV4_9BACT</name>
<dbReference type="EMBL" id="LCFS01000003">
    <property type="protein sequence ID" value="KKT01038.1"/>
    <property type="molecule type" value="Genomic_DNA"/>
</dbReference>
<feature type="transmembrane region" description="Helical" evidence="1">
    <location>
        <begin position="117"/>
        <end position="138"/>
    </location>
</feature>
<organism evidence="2 3">
    <name type="scientific">Candidatus Nomurabacteria bacterium GW2011_GWA2_43_15</name>
    <dbReference type="NCBI Taxonomy" id="1618738"/>
    <lineage>
        <taxon>Bacteria</taxon>
        <taxon>Candidatus Nomuraibacteriota</taxon>
    </lineage>
</organism>
<keyword evidence="1" id="KW-0812">Transmembrane</keyword>
<comment type="caution">
    <text evidence="2">The sequence shown here is derived from an EMBL/GenBank/DDBJ whole genome shotgun (WGS) entry which is preliminary data.</text>
</comment>
<dbReference type="STRING" id="1618738.UV76_C0003G0014"/>
<feature type="transmembrane region" description="Helical" evidence="1">
    <location>
        <begin position="21"/>
        <end position="46"/>
    </location>
</feature>
<keyword evidence="1" id="KW-0472">Membrane</keyword>
<feature type="transmembrane region" description="Helical" evidence="1">
    <location>
        <begin position="144"/>
        <end position="166"/>
    </location>
</feature>
<evidence type="ECO:0000313" key="2">
    <source>
        <dbReference type="EMBL" id="KKT01038.1"/>
    </source>
</evidence>
<evidence type="ECO:0000313" key="3">
    <source>
        <dbReference type="Proteomes" id="UP000034646"/>
    </source>
</evidence>
<reference evidence="2 3" key="1">
    <citation type="journal article" date="2015" name="Nature">
        <title>rRNA introns, odd ribosomes, and small enigmatic genomes across a large radiation of phyla.</title>
        <authorList>
            <person name="Brown C.T."/>
            <person name="Hug L.A."/>
            <person name="Thomas B.C."/>
            <person name="Sharon I."/>
            <person name="Castelle C.J."/>
            <person name="Singh A."/>
            <person name="Wilkins M.J."/>
            <person name="Williams K.H."/>
            <person name="Banfield J.F."/>
        </authorList>
    </citation>
    <scope>NUCLEOTIDE SEQUENCE [LARGE SCALE GENOMIC DNA]</scope>
</reference>
<sequence>MFQATENKISKNIMVSLVRIVINYVKYFFLTGSVFFSLAVLMFVVLNKNPDFSFEFMKYFSFIDPAYKTGNFVINLGDVMNIFLILSLVMMLVINFLKMLMKKIFSFSLYFSTRTKFTVLFTIIILAYVIAVIFITQNDSLDKGLYFIFAIFYVLNLIFMVLYLLMEKVMNYFNKI</sequence>
<evidence type="ECO:0000256" key="1">
    <source>
        <dbReference type="SAM" id="Phobius"/>
    </source>
</evidence>
<protein>
    <submittedName>
        <fullName evidence="2">Uncharacterized protein</fullName>
    </submittedName>
</protein>
<feature type="transmembrane region" description="Helical" evidence="1">
    <location>
        <begin position="79"/>
        <end position="97"/>
    </location>
</feature>
<keyword evidence="1" id="KW-1133">Transmembrane helix</keyword>
<accession>A0A0G1DTV4</accession>
<gene>
    <name evidence="2" type="ORF">UV76_C0003G0014</name>
</gene>
<dbReference type="AlphaFoldDB" id="A0A0G1DTV4"/>
<proteinExistence type="predicted"/>